<reference evidence="1 2" key="2">
    <citation type="submission" date="2018-03" db="EMBL/GenBank/DDBJ databases">
        <title>The ancient ancestry and fast evolution of plastids.</title>
        <authorList>
            <person name="Moore K.R."/>
            <person name="Magnabosco C."/>
            <person name="Momper L."/>
            <person name="Gold D.A."/>
            <person name="Bosak T."/>
            <person name="Fournier G.P."/>
        </authorList>
    </citation>
    <scope>NUCLEOTIDE SEQUENCE [LARGE SCALE GENOMIC DNA]</scope>
    <source>
        <strain evidence="1 2">ULC18</strain>
    </source>
</reference>
<dbReference type="EMBL" id="PVWK01000062">
    <property type="protein sequence ID" value="PSB29419.1"/>
    <property type="molecule type" value="Genomic_DNA"/>
</dbReference>
<proteinExistence type="predicted"/>
<dbReference type="AlphaFoldDB" id="A0A2T1E9J0"/>
<dbReference type="RefSeq" id="WP_106256413.1">
    <property type="nucleotide sequence ID" value="NZ_CAWNSW010000155.1"/>
</dbReference>
<gene>
    <name evidence="1" type="ORF">C7B82_11380</name>
</gene>
<reference evidence="2" key="1">
    <citation type="submission" date="2018-02" db="EMBL/GenBank/DDBJ databases">
        <authorList>
            <person name="Moore K."/>
            <person name="Momper L."/>
        </authorList>
    </citation>
    <scope>NUCLEOTIDE SEQUENCE [LARGE SCALE GENOMIC DNA]</scope>
    <source>
        <strain evidence="2">ULC18</strain>
    </source>
</reference>
<sequence>MSRIDQVVQTAICSGYLTTEAEQRLCQYFDGNCNLHDIIALTMLQRALSSGQVKRLSQEETQPCEV</sequence>
<dbReference type="OrthoDB" id="466921at2"/>
<name>A0A2T1E9J0_9CYAN</name>
<comment type="caution">
    <text evidence="1">The sequence shown here is derived from an EMBL/GenBank/DDBJ whole genome shotgun (WGS) entry which is preliminary data.</text>
</comment>
<organism evidence="1 2">
    <name type="scientific">Stenomitos frigidus ULC18</name>
    <dbReference type="NCBI Taxonomy" id="2107698"/>
    <lineage>
        <taxon>Bacteria</taxon>
        <taxon>Bacillati</taxon>
        <taxon>Cyanobacteriota</taxon>
        <taxon>Cyanophyceae</taxon>
        <taxon>Leptolyngbyales</taxon>
        <taxon>Leptolyngbyaceae</taxon>
        <taxon>Stenomitos</taxon>
    </lineage>
</organism>
<evidence type="ECO:0000313" key="1">
    <source>
        <dbReference type="EMBL" id="PSB29419.1"/>
    </source>
</evidence>
<evidence type="ECO:0000313" key="2">
    <source>
        <dbReference type="Proteomes" id="UP000239576"/>
    </source>
</evidence>
<keyword evidence="2" id="KW-1185">Reference proteome</keyword>
<protein>
    <submittedName>
        <fullName evidence="1">Uncharacterized protein</fullName>
    </submittedName>
</protein>
<accession>A0A2T1E9J0</accession>
<dbReference type="Proteomes" id="UP000239576">
    <property type="component" value="Unassembled WGS sequence"/>
</dbReference>